<name>A0A543NJ71_9ACTN</name>
<accession>A0A543NJ71</accession>
<protein>
    <submittedName>
        <fullName evidence="2">Uncharacterized protein</fullName>
    </submittedName>
</protein>
<reference evidence="2 3" key="1">
    <citation type="submission" date="2019-06" db="EMBL/GenBank/DDBJ databases">
        <title>Sequencing the genomes of 1000 actinobacteria strains.</title>
        <authorList>
            <person name="Klenk H.-P."/>
        </authorList>
    </citation>
    <scope>NUCLEOTIDE SEQUENCE [LARGE SCALE GENOMIC DNA]</scope>
    <source>
        <strain evidence="2 3">DSM 45015</strain>
    </source>
</reference>
<evidence type="ECO:0000313" key="3">
    <source>
        <dbReference type="Proteomes" id="UP000317422"/>
    </source>
</evidence>
<proteinExistence type="predicted"/>
<dbReference type="EMBL" id="VFQC01000001">
    <property type="protein sequence ID" value="TQN31800.1"/>
    <property type="molecule type" value="Genomic_DNA"/>
</dbReference>
<evidence type="ECO:0000313" key="2">
    <source>
        <dbReference type="EMBL" id="TQN31800.1"/>
    </source>
</evidence>
<gene>
    <name evidence="2" type="ORF">FHX37_1721</name>
</gene>
<feature type="compositionally biased region" description="Basic residues" evidence="1">
    <location>
        <begin position="163"/>
        <end position="173"/>
    </location>
</feature>
<dbReference type="PROSITE" id="PS51257">
    <property type="entry name" value="PROKAR_LIPOPROTEIN"/>
    <property type="match status" value="1"/>
</dbReference>
<evidence type="ECO:0000256" key="1">
    <source>
        <dbReference type="SAM" id="MobiDB-lite"/>
    </source>
</evidence>
<keyword evidence="3" id="KW-1185">Reference proteome</keyword>
<feature type="compositionally biased region" description="Basic and acidic residues" evidence="1">
    <location>
        <begin position="37"/>
        <end position="51"/>
    </location>
</feature>
<sequence>MTHPLRGRADPVDTRYVPGALVLAGCLGSPCPPGQRHTWEHGRRTVAEDPPRYAGTDGDEPLGSVGEDSPIAALVSPMGTVWSVGRLRRERRGAVGGTHAVLPSASHGTDASGGCPVRCSCRVADPPAVAAPSCGTFVPAGGEGAPRASYGAVRREQVGRGTGSRRRGTRERRRAFFSQPRFLGNFRSGTAVSRIHSYTCRDGHSPPCNRSVTPYAKACGVWHAGMPVVGPAGGRLIPVPPTKPPRLSREEGGEVPLLYRHCASRAQHRMRTMK</sequence>
<comment type="caution">
    <text evidence="2">The sequence shown here is derived from an EMBL/GenBank/DDBJ whole genome shotgun (WGS) entry which is preliminary data.</text>
</comment>
<feature type="region of interest" description="Disordered" evidence="1">
    <location>
        <begin position="34"/>
        <end position="60"/>
    </location>
</feature>
<organism evidence="2 3">
    <name type="scientific">Haloactinospora alba</name>
    <dbReference type="NCBI Taxonomy" id="405555"/>
    <lineage>
        <taxon>Bacteria</taxon>
        <taxon>Bacillati</taxon>
        <taxon>Actinomycetota</taxon>
        <taxon>Actinomycetes</taxon>
        <taxon>Streptosporangiales</taxon>
        <taxon>Nocardiopsidaceae</taxon>
        <taxon>Haloactinospora</taxon>
    </lineage>
</organism>
<dbReference type="AlphaFoldDB" id="A0A543NJ71"/>
<dbReference type="Proteomes" id="UP000317422">
    <property type="component" value="Unassembled WGS sequence"/>
</dbReference>
<feature type="region of interest" description="Disordered" evidence="1">
    <location>
        <begin position="154"/>
        <end position="173"/>
    </location>
</feature>